<name>A0A0A9BBU8_ARUDO</name>
<reference evidence="1" key="1">
    <citation type="submission" date="2014-09" db="EMBL/GenBank/DDBJ databases">
        <authorList>
            <person name="Magalhaes I.L.F."/>
            <person name="Oliveira U."/>
            <person name="Santos F.R."/>
            <person name="Vidigal T.H.D.A."/>
            <person name="Brescovit A.D."/>
            <person name="Santos A.J."/>
        </authorList>
    </citation>
    <scope>NUCLEOTIDE SEQUENCE</scope>
    <source>
        <tissue evidence="1">Shoot tissue taken approximately 20 cm above the soil surface</tissue>
    </source>
</reference>
<protein>
    <submittedName>
        <fullName evidence="1">Uncharacterized protein</fullName>
    </submittedName>
</protein>
<dbReference type="EMBL" id="GBRH01239205">
    <property type="protein sequence ID" value="JAD58690.1"/>
    <property type="molecule type" value="Transcribed_RNA"/>
</dbReference>
<evidence type="ECO:0000313" key="1">
    <source>
        <dbReference type="EMBL" id="JAD58690.1"/>
    </source>
</evidence>
<proteinExistence type="predicted"/>
<accession>A0A0A9BBU8</accession>
<sequence length="15" mass="1702">MCEPSFSLDLARSMD</sequence>
<reference evidence="1" key="2">
    <citation type="journal article" date="2015" name="Data Brief">
        <title>Shoot transcriptome of the giant reed, Arundo donax.</title>
        <authorList>
            <person name="Barrero R.A."/>
            <person name="Guerrero F.D."/>
            <person name="Moolhuijzen P."/>
            <person name="Goolsby J.A."/>
            <person name="Tidwell J."/>
            <person name="Bellgard S.E."/>
            <person name="Bellgard M.I."/>
        </authorList>
    </citation>
    <scope>NUCLEOTIDE SEQUENCE</scope>
    <source>
        <tissue evidence="1">Shoot tissue taken approximately 20 cm above the soil surface</tissue>
    </source>
</reference>
<organism evidence="1">
    <name type="scientific">Arundo donax</name>
    <name type="common">Giant reed</name>
    <name type="synonym">Donax arundinaceus</name>
    <dbReference type="NCBI Taxonomy" id="35708"/>
    <lineage>
        <taxon>Eukaryota</taxon>
        <taxon>Viridiplantae</taxon>
        <taxon>Streptophyta</taxon>
        <taxon>Embryophyta</taxon>
        <taxon>Tracheophyta</taxon>
        <taxon>Spermatophyta</taxon>
        <taxon>Magnoliopsida</taxon>
        <taxon>Liliopsida</taxon>
        <taxon>Poales</taxon>
        <taxon>Poaceae</taxon>
        <taxon>PACMAD clade</taxon>
        <taxon>Arundinoideae</taxon>
        <taxon>Arundineae</taxon>
        <taxon>Arundo</taxon>
    </lineage>
</organism>